<evidence type="ECO:0000259" key="14">
    <source>
        <dbReference type="Pfam" id="PF07715"/>
    </source>
</evidence>
<comment type="caution">
    <text evidence="15">The sequence shown here is derived from an EMBL/GenBank/DDBJ whole genome shotgun (WGS) entry which is preliminary data.</text>
</comment>
<evidence type="ECO:0000259" key="13">
    <source>
        <dbReference type="Pfam" id="PF00593"/>
    </source>
</evidence>
<evidence type="ECO:0000256" key="8">
    <source>
        <dbReference type="ARBA" id="ARBA00023077"/>
    </source>
</evidence>
<proteinExistence type="inferred from homology"/>
<gene>
    <name evidence="15" type="ORF">Q4610_03710</name>
</gene>
<evidence type="ECO:0000256" key="10">
    <source>
        <dbReference type="ARBA" id="ARBA00023237"/>
    </source>
</evidence>
<keyword evidence="8 12" id="KW-0798">TonB box</keyword>
<evidence type="ECO:0000256" key="6">
    <source>
        <dbReference type="ARBA" id="ARBA00023004"/>
    </source>
</evidence>
<keyword evidence="10 11" id="KW-0998">Cell outer membrane</keyword>
<keyword evidence="2 11" id="KW-0813">Transport</keyword>
<dbReference type="PANTHER" id="PTHR32552:SF81">
    <property type="entry name" value="TONB-DEPENDENT OUTER MEMBRANE RECEPTOR"/>
    <property type="match status" value="1"/>
</dbReference>
<dbReference type="InterPro" id="IPR012910">
    <property type="entry name" value="Plug_dom"/>
</dbReference>
<accession>A0ABT8ZJ28</accession>
<sequence length="793" mass="84564">MASTMFVALPAAAQGIADTSEAGAASDEIIVTAQKRSERLQDVPLAVTAVTADALARQNINDTASLTRAVPSLQLQQGASSSTGGFRIRGVGTQLFSLGVEASVAMVVDGVVAARQTQNFADFADIERIEVLRGPQGTLFGKNATAGVINIVTARPKDVFGGSIDATVAEQNEYRVKGTVTGPITDTLKARVSGYYNSVGGYLRNVPTGEAVNKAEGWGLRGKLDWQATPDLNFLLTMDYRKNDTSCCNAVIIRSQNPDTLALIAPVRPSIGNTRISQDVIAFNDDRQFQTALEANWDLGAATITSITAYQKYKNESNFPPDLLNNPVPVYIPGNAQFGPGLTLAKFDQNGGGIDLRQFSHELRIASNGTRDLTYVLGLFYSNVTIDRDFLRTASTCPTDGGPIGVACANPLTFSASSLSRNKSEGIAGFGQVEWRVAGGLKLIGGLRVQHESTSVEGSTQAPAIVGTIPFAAPYAGKRSASDTAVTGKAGVQYEFSRDAQIYATYTRGYKGLGFNTELGTDFATQDPVLPEHVNAYEVGFKGRTADGVLTVALAGFIADYTDLQVLADRSNLAAGQYGFVQTNAGKSQTKGIELEATVKPADNFAVSFGMTYAKTRLDVDGLSCALQDQAAANIFTGNFPVNTCYRRQTLDTNGNVIATSGALQDIRGGILPVSPKLRLTISPSYEMPLGNNGMSAVFQTGINFQSKQQTSLEQDPLLEQEAYALVDASIGIRGPDNRWYVTGFVRNLFDQHFAAAKIHLSPIATPAQPFDIAAFTSKESNRYFGVNFGAKF</sequence>
<keyword evidence="5 11" id="KW-0812">Transmembrane</keyword>
<dbReference type="PANTHER" id="PTHR32552">
    <property type="entry name" value="FERRICHROME IRON RECEPTOR-RELATED"/>
    <property type="match status" value="1"/>
</dbReference>
<keyword evidence="16" id="KW-1185">Reference proteome</keyword>
<evidence type="ECO:0000256" key="7">
    <source>
        <dbReference type="ARBA" id="ARBA00023065"/>
    </source>
</evidence>
<keyword evidence="3 11" id="KW-1134">Transmembrane beta strand</keyword>
<dbReference type="InterPro" id="IPR036942">
    <property type="entry name" value="Beta-barrel_TonB_sf"/>
</dbReference>
<comment type="similarity">
    <text evidence="11 12">Belongs to the TonB-dependent receptor family.</text>
</comment>
<dbReference type="Pfam" id="PF00593">
    <property type="entry name" value="TonB_dep_Rec_b-barrel"/>
    <property type="match status" value="1"/>
</dbReference>
<name>A0ABT8ZJ28_9SPHN</name>
<dbReference type="Proteomes" id="UP001176471">
    <property type="component" value="Unassembled WGS sequence"/>
</dbReference>
<evidence type="ECO:0000256" key="4">
    <source>
        <dbReference type="ARBA" id="ARBA00022496"/>
    </source>
</evidence>
<keyword evidence="9 11" id="KW-0472">Membrane</keyword>
<evidence type="ECO:0000256" key="5">
    <source>
        <dbReference type="ARBA" id="ARBA00022692"/>
    </source>
</evidence>
<keyword evidence="6" id="KW-0408">Iron</keyword>
<organism evidence="15 16">
    <name type="scientific">Sphingobium cyanobacteriorum</name>
    <dbReference type="NCBI Taxonomy" id="3063954"/>
    <lineage>
        <taxon>Bacteria</taxon>
        <taxon>Pseudomonadati</taxon>
        <taxon>Pseudomonadota</taxon>
        <taxon>Alphaproteobacteria</taxon>
        <taxon>Sphingomonadales</taxon>
        <taxon>Sphingomonadaceae</taxon>
        <taxon>Sphingobium</taxon>
    </lineage>
</organism>
<evidence type="ECO:0000313" key="15">
    <source>
        <dbReference type="EMBL" id="MDO7834143.1"/>
    </source>
</evidence>
<evidence type="ECO:0000256" key="12">
    <source>
        <dbReference type="RuleBase" id="RU003357"/>
    </source>
</evidence>
<dbReference type="Pfam" id="PF07715">
    <property type="entry name" value="Plug"/>
    <property type="match status" value="1"/>
</dbReference>
<dbReference type="SUPFAM" id="SSF56935">
    <property type="entry name" value="Porins"/>
    <property type="match status" value="1"/>
</dbReference>
<feature type="domain" description="TonB-dependent receptor plug" evidence="14">
    <location>
        <begin position="40"/>
        <end position="148"/>
    </location>
</feature>
<protein>
    <submittedName>
        <fullName evidence="15">TonB-dependent receptor</fullName>
    </submittedName>
</protein>
<dbReference type="Gene3D" id="2.40.170.20">
    <property type="entry name" value="TonB-dependent receptor, beta-barrel domain"/>
    <property type="match status" value="1"/>
</dbReference>
<evidence type="ECO:0000256" key="3">
    <source>
        <dbReference type="ARBA" id="ARBA00022452"/>
    </source>
</evidence>
<dbReference type="RefSeq" id="WP_304534648.1">
    <property type="nucleotide sequence ID" value="NZ_JAUQOM010000001.1"/>
</dbReference>
<comment type="subcellular location">
    <subcellularLocation>
        <location evidence="1 11">Cell outer membrane</location>
        <topology evidence="1 11">Multi-pass membrane protein</topology>
    </subcellularLocation>
</comment>
<evidence type="ECO:0000256" key="11">
    <source>
        <dbReference type="PROSITE-ProRule" id="PRU01360"/>
    </source>
</evidence>
<dbReference type="CDD" id="cd01347">
    <property type="entry name" value="ligand_gated_channel"/>
    <property type="match status" value="1"/>
</dbReference>
<dbReference type="PROSITE" id="PS52016">
    <property type="entry name" value="TONB_DEPENDENT_REC_3"/>
    <property type="match status" value="1"/>
</dbReference>
<dbReference type="InterPro" id="IPR000531">
    <property type="entry name" value="Beta-barrel_TonB"/>
</dbReference>
<feature type="domain" description="TonB-dependent receptor-like beta-barrel" evidence="13">
    <location>
        <begin position="267"/>
        <end position="749"/>
    </location>
</feature>
<evidence type="ECO:0000313" key="16">
    <source>
        <dbReference type="Proteomes" id="UP001176471"/>
    </source>
</evidence>
<dbReference type="InterPro" id="IPR039426">
    <property type="entry name" value="TonB-dep_rcpt-like"/>
</dbReference>
<evidence type="ECO:0000256" key="2">
    <source>
        <dbReference type="ARBA" id="ARBA00022448"/>
    </source>
</evidence>
<keyword evidence="7" id="KW-0406">Ion transport</keyword>
<evidence type="ECO:0000256" key="1">
    <source>
        <dbReference type="ARBA" id="ARBA00004571"/>
    </source>
</evidence>
<evidence type="ECO:0000256" key="9">
    <source>
        <dbReference type="ARBA" id="ARBA00023136"/>
    </source>
</evidence>
<keyword evidence="15" id="KW-0675">Receptor</keyword>
<dbReference type="EMBL" id="JAUQOM010000001">
    <property type="protein sequence ID" value="MDO7834143.1"/>
    <property type="molecule type" value="Genomic_DNA"/>
</dbReference>
<reference evidence="15" key="1">
    <citation type="submission" date="2023-07" db="EMBL/GenBank/DDBJ databases">
        <title>Bacterial whole genome sequence for Sphingobium sp. HBC34.</title>
        <authorList>
            <person name="Le V."/>
            <person name="Ko S.-R."/>
            <person name="Ahn C.-Y."/>
            <person name="Oh H.-M."/>
        </authorList>
    </citation>
    <scope>NUCLEOTIDE SEQUENCE</scope>
    <source>
        <strain evidence="15">HBC34</strain>
    </source>
</reference>
<keyword evidence="4" id="KW-0410">Iron transport</keyword>